<dbReference type="AlphaFoldDB" id="A0A6H5HJT8"/>
<dbReference type="EMBL" id="CADCXU010030635">
    <property type="protein sequence ID" value="CAB0016950.1"/>
    <property type="molecule type" value="Genomic_DNA"/>
</dbReference>
<feature type="compositionally biased region" description="Gly residues" evidence="1">
    <location>
        <begin position="37"/>
        <end position="48"/>
    </location>
</feature>
<feature type="compositionally biased region" description="Basic and acidic residues" evidence="1">
    <location>
        <begin position="112"/>
        <end position="121"/>
    </location>
</feature>
<organism evidence="2 3">
    <name type="scientific">Nesidiocoris tenuis</name>
    <dbReference type="NCBI Taxonomy" id="355587"/>
    <lineage>
        <taxon>Eukaryota</taxon>
        <taxon>Metazoa</taxon>
        <taxon>Ecdysozoa</taxon>
        <taxon>Arthropoda</taxon>
        <taxon>Hexapoda</taxon>
        <taxon>Insecta</taxon>
        <taxon>Pterygota</taxon>
        <taxon>Neoptera</taxon>
        <taxon>Paraneoptera</taxon>
        <taxon>Hemiptera</taxon>
        <taxon>Heteroptera</taxon>
        <taxon>Panheteroptera</taxon>
        <taxon>Cimicomorpha</taxon>
        <taxon>Miridae</taxon>
        <taxon>Dicyphina</taxon>
        <taxon>Nesidiocoris</taxon>
    </lineage>
</organism>
<dbReference type="Proteomes" id="UP000479000">
    <property type="component" value="Unassembled WGS sequence"/>
</dbReference>
<evidence type="ECO:0000313" key="3">
    <source>
        <dbReference type="Proteomes" id="UP000479000"/>
    </source>
</evidence>
<evidence type="ECO:0000313" key="2">
    <source>
        <dbReference type="EMBL" id="CAB0016950.1"/>
    </source>
</evidence>
<feature type="region of interest" description="Disordered" evidence="1">
    <location>
        <begin position="1"/>
        <end position="61"/>
    </location>
</feature>
<keyword evidence="3" id="KW-1185">Reference proteome</keyword>
<evidence type="ECO:0000256" key="1">
    <source>
        <dbReference type="SAM" id="MobiDB-lite"/>
    </source>
</evidence>
<name>A0A6H5HJT8_9HEMI</name>
<proteinExistence type="predicted"/>
<sequence length="176" mass="19051">MQNTRLLSEEPHLSVAHRRHEEGGEAEEEEEVSPFGGAYGGGTAARGGGRVRKNSAEDPTRLCCDLGHRQRCRRAGRRWGGGGQACQRAGAPFPARAVDTPLLRPRASRPSAHREPDERQSRTQPSRPRRRRPQGGVAAVPAGLAPPEGLRGGPAVLTLQNTRVPPCPDPIILVYR</sequence>
<feature type="region of interest" description="Disordered" evidence="1">
    <location>
        <begin position="75"/>
        <end position="154"/>
    </location>
</feature>
<feature type="compositionally biased region" description="Low complexity" evidence="1">
    <location>
        <begin position="134"/>
        <end position="149"/>
    </location>
</feature>
<accession>A0A6H5HJT8</accession>
<reference evidence="2 3" key="1">
    <citation type="submission" date="2020-02" db="EMBL/GenBank/DDBJ databases">
        <authorList>
            <person name="Ferguson B K."/>
        </authorList>
    </citation>
    <scope>NUCLEOTIDE SEQUENCE [LARGE SCALE GENOMIC DNA]</scope>
</reference>
<gene>
    <name evidence="2" type="ORF">NTEN_LOCUS21068</name>
</gene>
<protein>
    <submittedName>
        <fullName evidence="2">Uncharacterized protein</fullName>
    </submittedName>
</protein>